<gene>
    <name evidence="2" type="ORF">OIU79_004272</name>
</gene>
<keyword evidence="1" id="KW-0472">Membrane</keyword>
<keyword evidence="1" id="KW-0812">Transmembrane</keyword>
<keyword evidence="3" id="KW-1185">Reference proteome</keyword>
<dbReference type="EMBL" id="JAPFFK010000013">
    <property type="protein sequence ID" value="KAJ6726076.1"/>
    <property type="molecule type" value="Genomic_DNA"/>
</dbReference>
<name>A0A9Q0U9R6_SALPP</name>
<dbReference type="Proteomes" id="UP001151532">
    <property type="component" value="Chromosome 8"/>
</dbReference>
<sequence>MTNMNMFKHVLLIPCGVLWSRGGGGGGSIRCNRIMFYLLAINSPSCILAVIY</sequence>
<organism evidence="2 3">
    <name type="scientific">Salix purpurea</name>
    <name type="common">Purple osier willow</name>
    <dbReference type="NCBI Taxonomy" id="77065"/>
    <lineage>
        <taxon>Eukaryota</taxon>
        <taxon>Viridiplantae</taxon>
        <taxon>Streptophyta</taxon>
        <taxon>Embryophyta</taxon>
        <taxon>Tracheophyta</taxon>
        <taxon>Spermatophyta</taxon>
        <taxon>Magnoliopsida</taxon>
        <taxon>eudicotyledons</taxon>
        <taxon>Gunneridae</taxon>
        <taxon>Pentapetalae</taxon>
        <taxon>rosids</taxon>
        <taxon>fabids</taxon>
        <taxon>Malpighiales</taxon>
        <taxon>Salicaceae</taxon>
        <taxon>Saliceae</taxon>
        <taxon>Salix</taxon>
    </lineage>
</organism>
<dbReference type="AlphaFoldDB" id="A0A9Q0U9R6"/>
<reference evidence="2" key="2">
    <citation type="journal article" date="2023" name="Int. J. Mol. Sci.">
        <title>De Novo Assembly and Annotation of 11 Diverse Shrub Willow (Salix) Genomes Reveals Novel Gene Organization in Sex-Linked Regions.</title>
        <authorList>
            <person name="Hyden B."/>
            <person name="Feng K."/>
            <person name="Yates T.B."/>
            <person name="Jawdy S."/>
            <person name="Cereghino C."/>
            <person name="Smart L.B."/>
            <person name="Muchero W."/>
        </authorList>
    </citation>
    <scope>NUCLEOTIDE SEQUENCE</scope>
    <source>
        <tissue evidence="2">Shoot tip</tissue>
    </source>
</reference>
<evidence type="ECO:0000313" key="2">
    <source>
        <dbReference type="EMBL" id="KAJ6726076.1"/>
    </source>
</evidence>
<feature type="transmembrane region" description="Helical" evidence="1">
    <location>
        <begin position="34"/>
        <end position="51"/>
    </location>
</feature>
<proteinExistence type="predicted"/>
<keyword evidence="1" id="KW-1133">Transmembrane helix</keyword>
<protein>
    <submittedName>
        <fullName evidence="2">Uncharacterized protein</fullName>
    </submittedName>
</protein>
<evidence type="ECO:0000313" key="3">
    <source>
        <dbReference type="Proteomes" id="UP001151532"/>
    </source>
</evidence>
<comment type="caution">
    <text evidence="2">The sequence shown here is derived from an EMBL/GenBank/DDBJ whole genome shotgun (WGS) entry which is preliminary data.</text>
</comment>
<accession>A0A9Q0U9R6</accession>
<reference evidence="2" key="1">
    <citation type="submission" date="2022-11" db="EMBL/GenBank/DDBJ databases">
        <authorList>
            <person name="Hyden B.L."/>
            <person name="Feng K."/>
            <person name="Yates T."/>
            <person name="Jawdy S."/>
            <person name="Smart L.B."/>
            <person name="Muchero W."/>
        </authorList>
    </citation>
    <scope>NUCLEOTIDE SEQUENCE</scope>
    <source>
        <tissue evidence="2">Shoot tip</tissue>
    </source>
</reference>
<evidence type="ECO:0000256" key="1">
    <source>
        <dbReference type="SAM" id="Phobius"/>
    </source>
</evidence>